<name>A0A9P9IJN9_9HYPO</name>
<organism evidence="3 4">
    <name type="scientific">Dactylonectria macrodidyma</name>
    <dbReference type="NCBI Taxonomy" id="307937"/>
    <lineage>
        <taxon>Eukaryota</taxon>
        <taxon>Fungi</taxon>
        <taxon>Dikarya</taxon>
        <taxon>Ascomycota</taxon>
        <taxon>Pezizomycotina</taxon>
        <taxon>Sordariomycetes</taxon>
        <taxon>Hypocreomycetidae</taxon>
        <taxon>Hypocreales</taxon>
        <taxon>Nectriaceae</taxon>
        <taxon>Dactylonectria</taxon>
    </lineage>
</organism>
<dbReference type="OrthoDB" id="5086500at2759"/>
<feature type="non-terminal residue" evidence="3">
    <location>
        <position position="677"/>
    </location>
</feature>
<dbReference type="InterPro" id="IPR056884">
    <property type="entry name" value="NPHP3-like_N"/>
</dbReference>
<evidence type="ECO:0000256" key="1">
    <source>
        <dbReference type="ARBA" id="ARBA00022737"/>
    </source>
</evidence>
<comment type="caution">
    <text evidence="3">The sequence shown here is derived from an EMBL/GenBank/DDBJ whole genome shotgun (WGS) entry which is preliminary data.</text>
</comment>
<accession>A0A9P9IJN9</accession>
<dbReference type="PANTHER" id="PTHR10039:SF5">
    <property type="entry name" value="NACHT DOMAIN-CONTAINING PROTEIN"/>
    <property type="match status" value="1"/>
</dbReference>
<keyword evidence="1" id="KW-0677">Repeat</keyword>
<feature type="domain" description="Nephrocystin 3-like N-terminal" evidence="2">
    <location>
        <begin position="322"/>
        <end position="483"/>
    </location>
</feature>
<evidence type="ECO:0000259" key="2">
    <source>
        <dbReference type="Pfam" id="PF24883"/>
    </source>
</evidence>
<dbReference type="InterPro" id="IPR027417">
    <property type="entry name" value="P-loop_NTPase"/>
</dbReference>
<sequence>MSGLEALGLACSIFQVISFSREVLGIAKRVYQDGSFDESLADYSDCLSNISTHIQTVEIPGTKAKKHELDLIKIAERCQIASRDLREEIAFILGASAKGNLMSTLKVAAKTTWRKRRLDRLEKDLSNAERLMHSGILARICDKNGSIELQQKANNEELRYFIQQYRAGYRAANDLVTRESQSIRDHTSNEAEKIKSLITNESERSDAAMREHLDAAFTTSATHLSTQLAGLELDKDQQAKRERLLRSLKFPGMNQRRNDVKDAHPTTFQWLFSEETDAETASDLSGSDFLSLTKNYNSFNSLSISDIRWDSISSNQIEAQWDRFPDWLRSNAKVYWISGKPGSGKTTLANFILSEPRTAKLLDLWQPNSVLVSHFFWRPGSQMQQSIKGMLCTILYQLLCSNLSSQELVISRVSSMMKDSDTDWSTTQLQAMIDLVISQYDRPICMFLDGLDEVSPNDGVVQLLSVIQQLSQHDSVKICLSSRPEPLLSKRLQSHPHLRIQDLTHSDLRVYAQDNLRIPLQNYTGFQDERVKELLSFLVSKAEGVFLWLCLAIKSVSRGIDYGDSIEEIELRIGSLSGDLEALYEDMWDRANEDLRIYRQESATIFRLIMEMENFQGCYSTGLTIMELLLASTPMATEVLKHDKLTISPEEMLRRCQKMEKSVLIRCAGLLDIGSSS</sequence>
<dbReference type="SUPFAM" id="SSF52540">
    <property type="entry name" value="P-loop containing nucleoside triphosphate hydrolases"/>
    <property type="match status" value="1"/>
</dbReference>
<dbReference type="Gene3D" id="3.40.50.300">
    <property type="entry name" value="P-loop containing nucleotide triphosphate hydrolases"/>
    <property type="match status" value="1"/>
</dbReference>
<keyword evidence="4" id="KW-1185">Reference proteome</keyword>
<gene>
    <name evidence="3" type="ORF">EDB81DRAFT_604831</name>
</gene>
<dbReference type="Pfam" id="PF24883">
    <property type="entry name" value="NPHP3_N"/>
    <property type="match status" value="1"/>
</dbReference>
<reference evidence="3" key="1">
    <citation type="journal article" date="2021" name="Nat. Commun.">
        <title>Genetic determinants of endophytism in the Arabidopsis root mycobiome.</title>
        <authorList>
            <person name="Mesny F."/>
            <person name="Miyauchi S."/>
            <person name="Thiergart T."/>
            <person name="Pickel B."/>
            <person name="Atanasova L."/>
            <person name="Karlsson M."/>
            <person name="Huettel B."/>
            <person name="Barry K.W."/>
            <person name="Haridas S."/>
            <person name="Chen C."/>
            <person name="Bauer D."/>
            <person name="Andreopoulos W."/>
            <person name="Pangilinan J."/>
            <person name="LaButti K."/>
            <person name="Riley R."/>
            <person name="Lipzen A."/>
            <person name="Clum A."/>
            <person name="Drula E."/>
            <person name="Henrissat B."/>
            <person name="Kohler A."/>
            <person name="Grigoriev I.V."/>
            <person name="Martin F.M."/>
            <person name="Hacquard S."/>
        </authorList>
    </citation>
    <scope>NUCLEOTIDE SEQUENCE</scope>
    <source>
        <strain evidence="3">MPI-CAGE-AT-0147</strain>
    </source>
</reference>
<evidence type="ECO:0000313" key="4">
    <source>
        <dbReference type="Proteomes" id="UP000738349"/>
    </source>
</evidence>
<dbReference type="AlphaFoldDB" id="A0A9P9IJN9"/>
<protein>
    <recommendedName>
        <fullName evidence="2">Nephrocystin 3-like N-terminal domain-containing protein</fullName>
    </recommendedName>
</protein>
<evidence type="ECO:0000313" key="3">
    <source>
        <dbReference type="EMBL" id="KAH7122986.1"/>
    </source>
</evidence>
<dbReference type="Proteomes" id="UP000738349">
    <property type="component" value="Unassembled WGS sequence"/>
</dbReference>
<dbReference type="EMBL" id="JAGMUV010000023">
    <property type="protein sequence ID" value="KAH7122986.1"/>
    <property type="molecule type" value="Genomic_DNA"/>
</dbReference>
<dbReference type="PANTHER" id="PTHR10039">
    <property type="entry name" value="AMELOGENIN"/>
    <property type="match status" value="1"/>
</dbReference>
<proteinExistence type="predicted"/>